<accession>A0ABV8Q0P5</accession>
<evidence type="ECO:0008006" key="3">
    <source>
        <dbReference type="Google" id="ProtNLM"/>
    </source>
</evidence>
<proteinExistence type="predicted"/>
<dbReference type="RefSeq" id="WP_379014775.1">
    <property type="nucleotide sequence ID" value="NZ_JBHSDC010000027.1"/>
</dbReference>
<evidence type="ECO:0000313" key="1">
    <source>
        <dbReference type="EMBL" id="MFC4232786.1"/>
    </source>
</evidence>
<evidence type="ECO:0000313" key="2">
    <source>
        <dbReference type="Proteomes" id="UP001595906"/>
    </source>
</evidence>
<keyword evidence="2" id="KW-1185">Reference proteome</keyword>
<sequence>MRREQPSWEENLITGQRINQKTKISLAQPPPVVVAKSFYGFLFKSKNNYMLAYCKTSCISEEQKRNLGMYSKGDFHITEGKQYLVFGLTFLKNGDEHILNIEILSDYNHLISVPAIYFEFTDSRVSKYWEIKMFDDGSITLWPNSFYKEFYHEDLFEEVQENIEDFKHVKKCIEDEFNYIL</sequence>
<name>A0ABV8Q0P5_9BACT</name>
<gene>
    <name evidence="1" type="ORF">ACFOW1_12870</name>
</gene>
<organism evidence="1 2">
    <name type="scientific">Parasediminibacterium paludis</name>
    <dbReference type="NCBI Taxonomy" id="908966"/>
    <lineage>
        <taxon>Bacteria</taxon>
        <taxon>Pseudomonadati</taxon>
        <taxon>Bacteroidota</taxon>
        <taxon>Chitinophagia</taxon>
        <taxon>Chitinophagales</taxon>
        <taxon>Chitinophagaceae</taxon>
        <taxon>Parasediminibacterium</taxon>
    </lineage>
</organism>
<comment type="caution">
    <text evidence="1">The sequence shown here is derived from an EMBL/GenBank/DDBJ whole genome shotgun (WGS) entry which is preliminary data.</text>
</comment>
<protein>
    <recommendedName>
        <fullName evidence="3">DUF402 domain-containing protein</fullName>
    </recommendedName>
</protein>
<reference evidence="2" key="1">
    <citation type="journal article" date="2019" name="Int. J. Syst. Evol. Microbiol.">
        <title>The Global Catalogue of Microorganisms (GCM) 10K type strain sequencing project: providing services to taxonomists for standard genome sequencing and annotation.</title>
        <authorList>
            <consortium name="The Broad Institute Genomics Platform"/>
            <consortium name="The Broad Institute Genome Sequencing Center for Infectious Disease"/>
            <person name="Wu L."/>
            <person name="Ma J."/>
        </authorList>
    </citation>
    <scope>NUCLEOTIDE SEQUENCE [LARGE SCALE GENOMIC DNA]</scope>
    <source>
        <strain evidence="2">CECT 8010</strain>
    </source>
</reference>
<dbReference type="Proteomes" id="UP001595906">
    <property type="component" value="Unassembled WGS sequence"/>
</dbReference>
<dbReference type="EMBL" id="JBHSDC010000027">
    <property type="protein sequence ID" value="MFC4232786.1"/>
    <property type="molecule type" value="Genomic_DNA"/>
</dbReference>